<sequence length="92" mass="10155">MDHPARNAKRQKIFEPFVICGPKGERRAHLLDISETGALIHSEPSCDRGALVRLSIQDTTVAAQVAWSSPPRFGVTFSQRHSADTVKAFLRA</sequence>
<reference evidence="2 3" key="1">
    <citation type="submission" date="2020-03" db="EMBL/GenBank/DDBJ databases">
        <title>Genomic Encyclopedia of Type Strains, Phase III (KMG-III): the genomes of soil and plant-associated and newly described type strains.</title>
        <authorList>
            <person name="Whitman W."/>
        </authorList>
    </citation>
    <scope>NUCLEOTIDE SEQUENCE [LARGE SCALE GENOMIC DNA]</scope>
    <source>
        <strain evidence="2 3">CECT 8804</strain>
    </source>
</reference>
<gene>
    <name evidence="2" type="ORF">FHS31_002959</name>
</gene>
<keyword evidence="3" id="KW-1185">Reference proteome</keyword>
<evidence type="ECO:0000259" key="1">
    <source>
        <dbReference type="Pfam" id="PF07238"/>
    </source>
</evidence>
<comment type="caution">
    <text evidence="2">The sequence shown here is derived from an EMBL/GenBank/DDBJ whole genome shotgun (WGS) entry which is preliminary data.</text>
</comment>
<dbReference type="Pfam" id="PF07238">
    <property type="entry name" value="PilZ"/>
    <property type="match status" value="1"/>
</dbReference>
<proteinExistence type="predicted"/>
<evidence type="ECO:0000313" key="2">
    <source>
        <dbReference type="EMBL" id="NIJ09327.1"/>
    </source>
</evidence>
<accession>A0ABX0TXX7</accession>
<dbReference type="SUPFAM" id="SSF141371">
    <property type="entry name" value="PilZ domain-like"/>
    <property type="match status" value="1"/>
</dbReference>
<evidence type="ECO:0000313" key="3">
    <source>
        <dbReference type="Proteomes" id="UP000727456"/>
    </source>
</evidence>
<organism evidence="2 3">
    <name type="scientific">Sphingomonas vulcanisoli</name>
    <dbReference type="NCBI Taxonomy" id="1658060"/>
    <lineage>
        <taxon>Bacteria</taxon>
        <taxon>Pseudomonadati</taxon>
        <taxon>Pseudomonadota</taxon>
        <taxon>Alphaproteobacteria</taxon>
        <taxon>Sphingomonadales</taxon>
        <taxon>Sphingomonadaceae</taxon>
        <taxon>Sphingomonas</taxon>
    </lineage>
</organism>
<dbReference type="InterPro" id="IPR009875">
    <property type="entry name" value="PilZ_domain"/>
</dbReference>
<feature type="domain" description="PilZ" evidence="1">
    <location>
        <begin position="6"/>
        <end position="86"/>
    </location>
</feature>
<protein>
    <recommendedName>
        <fullName evidence="1">PilZ domain-containing protein</fullName>
    </recommendedName>
</protein>
<dbReference type="EMBL" id="JAAOZC010000010">
    <property type="protein sequence ID" value="NIJ09327.1"/>
    <property type="molecule type" value="Genomic_DNA"/>
</dbReference>
<dbReference type="RefSeq" id="WP_167074858.1">
    <property type="nucleotide sequence ID" value="NZ_JAAOZC010000010.1"/>
</dbReference>
<dbReference type="Proteomes" id="UP000727456">
    <property type="component" value="Unassembled WGS sequence"/>
</dbReference>
<name>A0ABX0TXX7_9SPHN</name>